<dbReference type="eggNOG" id="arCOG06333">
    <property type="taxonomic scope" value="Archaea"/>
</dbReference>
<dbReference type="Gene3D" id="1.10.490.10">
    <property type="entry name" value="Globins"/>
    <property type="match status" value="1"/>
</dbReference>
<dbReference type="GO" id="GO:0020037">
    <property type="term" value="F:heme binding"/>
    <property type="evidence" value="ECO:0007669"/>
    <property type="project" value="InterPro"/>
</dbReference>
<evidence type="ECO:0000256" key="4">
    <source>
        <dbReference type="ARBA" id="ARBA00022723"/>
    </source>
</evidence>
<dbReference type="Proteomes" id="UP000011645">
    <property type="component" value="Unassembled WGS sequence"/>
</dbReference>
<protein>
    <submittedName>
        <fullName evidence="6">Globin</fullName>
    </submittedName>
</protein>
<dbReference type="EMBL" id="AOHV01000045">
    <property type="protein sequence ID" value="ELY33082.1"/>
    <property type="molecule type" value="Genomic_DNA"/>
</dbReference>
<keyword evidence="9" id="KW-1185">Reference proteome</keyword>
<dbReference type="STRING" id="795797.HacjB3_00250"/>
<dbReference type="AlphaFoldDB" id="D8J3V2"/>
<dbReference type="Proteomes" id="UP000000390">
    <property type="component" value="Chromosome"/>
</dbReference>
<gene>
    <name evidence="6" type="ordered locus">HacjB3_00250</name>
    <name evidence="7" type="ORF">C497_19082</name>
</gene>
<comment type="similarity">
    <text evidence="1">Belongs to the truncated hemoglobin family. Group I subfamily.</text>
</comment>
<dbReference type="RefSeq" id="WP_008419141.1">
    <property type="nucleotide sequence ID" value="NC_014297.1"/>
</dbReference>
<dbReference type="GO" id="GO:0046872">
    <property type="term" value="F:metal ion binding"/>
    <property type="evidence" value="ECO:0007669"/>
    <property type="project" value="UniProtKB-KW"/>
</dbReference>
<evidence type="ECO:0000256" key="2">
    <source>
        <dbReference type="ARBA" id="ARBA00022448"/>
    </source>
</evidence>
<dbReference type="InterPro" id="IPR012292">
    <property type="entry name" value="Globin/Proto"/>
</dbReference>
<dbReference type="PATRIC" id="fig|795797.18.peg.51"/>
<dbReference type="KEGG" id="hje:HacjB3_00250"/>
<accession>D8J3V2</accession>
<organism evidence="6 8">
    <name type="scientific">Halalkalicoccus jeotgali (strain DSM 18796 / CECT 7217 / JCM 14584 / KCTC 4019 / B3)</name>
    <dbReference type="NCBI Taxonomy" id="795797"/>
    <lineage>
        <taxon>Archaea</taxon>
        <taxon>Methanobacteriati</taxon>
        <taxon>Methanobacteriota</taxon>
        <taxon>Stenosarchaea group</taxon>
        <taxon>Halobacteria</taxon>
        <taxon>Halobacteriales</taxon>
        <taxon>Halococcaceae</taxon>
        <taxon>Halalkalicoccus</taxon>
    </lineage>
</organism>
<keyword evidence="4" id="KW-0479">Metal-binding</keyword>
<evidence type="ECO:0000313" key="6">
    <source>
        <dbReference type="EMBL" id="ADJ13443.1"/>
    </source>
</evidence>
<evidence type="ECO:0000256" key="5">
    <source>
        <dbReference type="ARBA" id="ARBA00023004"/>
    </source>
</evidence>
<reference evidence="7 9" key="2">
    <citation type="journal article" date="2014" name="PLoS Genet.">
        <title>Phylogenetically driven sequencing of extremely halophilic archaea reveals strategies for static and dynamic osmo-response.</title>
        <authorList>
            <person name="Becker E.A."/>
            <person name="Seitzer P.M."/>
            <person name="Tritt A."/>
            <person name="Larsen D."/>
            <person name="Krusor M."/>
            <person name="Yao A.I."/>
            <person name="Wu D."/>
            <person name="Madern D."/>
            <person name="Eisen J.A."/>
            <person name="Darling A.E."/>
            <person name="Facciotti M.T."/>
        </authorList>
    </citation>
    <scope>NUCLEOTIDE SEQUENCE [LARGE SCALE GENOMIC DNA]</scope>
    <source>
        <strain evidence="7">B3</strain>
        <strain evidence="9">DSM 18796 / CECT 7217 / JCM 14584 / KCTC 4019 / B3</strain>
    </source>
</reference>
<evidence type="ECO:0000313" key="9">
    <source>
        <dbReference type="Proteomes" id="UP000011645"/>
    </source>
</evidence>
<dbReference type="PIRSF" id="PIRSF002030">
    <property type="entry name" value="Globin_Protozoa/Cyanobacteria"/>
    <property type="match status" value="1"/>
</dbReference>
<proteinExistence type="inferred from homology"/>
<keyword evidence="3" id="KW-0349">Heme</keyword>
<dbReference type="Pfam" id="PF01152">
    <property type="entry name" value="Bac_globin"/>
    <property type="match status" value="1"/>
</dbReference>
<keyword evidence="5" id="KW-0408">Iron</keyword>
<sequence>MPEETLYDRLGGEDSIEAVVDQFYGYVMDDELVNSYFEDVDMQRQIAHQTQFISSVTGGPVQYTGEDMRAAHEGMGITPEEFDAIAKHLNTALKDFDVPADDREAVMTEIASYQDDIVGA</sequence>
<keyword evidence="2" id="KW-0813">Transport</keyword>
<name>D8J3V2_HALJB</name>
<reference evidence="6 8" key="1">
    <citation type="journal article" date="2010" name="J. Bacteriol.">
        <title>Complete genome sequence of Halalkalicoccus jeotgali B3(T), an extremely halophilic archaeon.</title>
        <authorList>
            <person name="Roh S.W."/>
            <person name="Nam Y.D."/>
            <person name="Nam S.H."/>
            <person name="Choi S.H."/>
            <person name="Park H.S."/>
            <person name="Bae J.W."/>
        </authorList>
    </citation>
    <scope>NUCLEOTIDE SEQUENCE [LARGE SCALE GENOMIC DNA]</scope>
    <source>
        <strain evidence="6">B3</strain>
        <strain evidence="8">DSM 18796 / CECT 7217 / JCM 14584 / KCTC 4019 / B3</strain>
    </source>
</reference>
<evidence type="ECO:0000313" key="7">
    <source>
        <dbReference type="EMBL" id="ELY33082.1"/>
    </source>
</evidence>
<dbReference type="EMBL" id="CP002062">
    <property type="protein sequence ID" value="ADJ13443.1"/>
    <property type="molecule type" value="Genomic_DNA"/>
</dbReference>
<dbReference type="HOGENOM" id="CLU_103526_2_1_2"/>
<dbReference type="OrthoDB" id="313164at2157"/>
<dbReference type="CDD" id="cd00454">
    <property type="entry name" value="TrHb1_N"/>
    <property type="match status" value="1"/>
</dbReference>
<evidence type="ECO:0000256" key="3">
    <source>
        <dbReference type="ARBA" id="ARBA00022617"/>
    </source>
</evidence>
<dbReference type="InterPro" id="IPR016339">
    <property type="entry name" value="Hemoglobin_trunc_I"/>
</dbReference>
<evidence type="ECO:0000256" key="1">
    <source>
        <dbReference type="ARBA" id="ARBA00009660"/>
    </source>
</evidence>
<dbReference type="GeneID" id="9417843"/>
<dbReference type="InterPro" id="IPR001486">
    <property type="entry name" value="Hemoglobin_trunc"/>
</dbReference>
<dbReference type="InterPro" id="IPR009050">
    <property type="entry name" value="Globin-like_sf"/>
</dbReference>
<evidence type="ECO:0000313" key="8">
    <source>
        <dbReference type="Proteomes" id="UP000000390"/>
    </source>
</evidence>
<dbReference type="GO" id="GO:0019825">
    <property type="term" value="F:oxygen binding"/>
    <property type="evidence" value="ECO:0007669"/>
    <property type="project" value="InterPro"/>
</dbReference>
<dbReference type="SUPFAM" id="SSF46458">
    <property type="entry name" value="Globin-like"/>
    <property type="match status" value="1"/>
</dbReference>